<dbReference type="Proteomes" id="UP000239047">
    <property type="component" value="Unassembled WGS sequence"/>
</dbReference>
<keyword evidence="2" id="KW-1185">Reference proteome</keyword>
<gene>
    <name evidence="1" type="ORF">C4B60_18555</name>
</gene>
<dbReference type="EMBL" id="PREZ01000008">
    <property type="protein sequence ID" value="PPA68917.1"/>
    <property type="molecule type" value="Genomic_DNA"/>
</dbReference>
<sequence>MLAQVDLKLPLYPAGVPTFRFNQLGQGRNKILRTLIVLSIKRHVNKRNLAGNVEPILQME</sequence>
<evidence type="ECO:0000313" key="2">
    <source>
        <dbReference type="Proteomes" id="UP000239047"/>
    </source>
</evidence>
<evidence type="ECO:0000313" key="1">
    <source>
        <dbReference type="EMBL" id="PPA68917.1"/>
    </source>
</evidence>
<accession>A0A2S5G7F0</accession>
<comment type="caution">
    <text evidence="1">The sequence shown here is derived from an EMBL/GenBank/DDBJ whole genome shotgun (WGS) entry which is preliminary data.</text>
</comment>
<proteinExistence type="predicted"/>
<organism evidence="1 2">
    <name type="scientific">Jeotgalibacillus proteolyticus</name>
    <dbReference type="NCBI Taxonomy" id="2082395"/>
    <lineage>
        <taxon>Bacteria</taxon>
        <taxon>Bacillati</taxon>
        <taxon>Bacillota</taxon>
        <taxon>Bacilli</taxon>
        <taxon>Bacillales</taxon>
        <taxon>Caryophanaceae</taxon>
        <taxon>Jeotgalibacillus</taxon>
    </lineage>
</organism>
<dbReference type="AlphaFoldDB" id="A0A2S5G7F0"/>
<protein>
    <submittedName>
        <fullName evidence="1">Uncharacterized protein</fullName>
    </submittedName>
</protein>
<name>A0A2S5G7F0_9BACL</name>
<reference evidence="1 2" key="1">
    <citation type="submission" date="2018-02" db="EMBL/GenBank/DDBJ databases">
        <title>Jeotgalibacillus proteolyticum sp. nov. a protease producing bacterium isolated from ocean sediments of Laizhou Bay.</title>
        <authorList>
            <person name="Li Y."/>
        </authorList>
    </citation>
    <scope>NUCLEOTIDE SEQUENCE [LARGE SCALE GENOMIC DNA]</scope>
    <source>
        <strain evidence="1 2">22-7</strain>
    </source>
</reference>